<evidence type="ECO:0000256" key="6">
    <source>
        <dbReference type="ARBA" id="ARBA00023002"/>
    </source>
</evidence>
<dbReference type="GO" id="GO:0005506">
    <property type="term" value="F:iron ion binding"/>
    <property type="evidence" value="ECO:0007669"/>
    <property type="project" value="InterPro"/>
</dbReference>
<evidence type="ECO:0000313" key="12">
    <source>
        <dbReference type="Proteomes" id="UP000736335"/>
    </source>
</evidence>
<dbReference type="Proteomes" id="UP000736335">
    <property type="component" value="Unassembled WGS sequence"/>
</dbReference>
<dbReference type="PRINTS" id="PR00463">
    <property type="entry name" value="EP450I"/>
</dbReference>
<keyword evidence="4 9" id="KW-0349">Heme</keyword>
<feature type="binding site" description="axial binding residue" evidence="9">
    <location>
        <position position="475"/>
    </location>
    <ligand>
        <name>heme</name>
        <dbReference type="ChEBI" id="CHEBI:30413"/>
    </ligand>
    <ligandPart>
        <name>Fe</name>
        <dbReference type="ChEBI" id="CHEBI:18248"/>
    </ligandPart>
</feature>
<dbReference type="PANTHER" id="PTHR24305">
    <property type="entry name" value="CYTOCHROME P450"/>
    <property type="match status" value="1"/>
</dbReference>
<keyword evidence="8 10" id="KW-0503">Monooxygenase</keyword>
<dbReference type="InterPro" id="IPR002401">
    <property type="entry name" value="Cyt_P450_E_grp-I"/>
</dbReference>
<evidence type="ECO:0000256" key="4">
    <source>
        <dbReference type="ARBA" id="ARBA00022617"/>
    </source>
</evidence>
<dbReference type="PRINTS" id="PR00385">
    <property type="entry name" value="P450"/>
</dbReference>
<organism evidence="11 12">
    <name type="scientific">Thelephora terrestris</name>
    <dbReference type="NCBI Taxonomy" id="56493"/>
    <lineage>
        <taxon>Eukaryota</taxon>
        <taxon>Fungi</taxon>
        <taxon>Dikarya</taxon>
        <taxon>Basidiomycota</taxon>
        <taxon>Agaricomycotina</taxon>
        <taxon>Agaricomycetes</taxon>
        <taxon>Thelephorales</taxon>
        <taxon>Thelephoraceae</taxon>
        <taxon>Thelephora</taxon>
    </lineage>
</organism>
<protein>
    <submittedName>
        <fullName evidence="11">Cytochrome P450</fullName>
    </submittedName>
</protein>
<comment type="similarity">
    <text evidence="3 10">Belongs to the cytochrome P450 family.</text>
</comment>
<dbReference type="InterPro" id="IPR017972">
    <property type="entry name" value="Cyt_P450_CS"/>
</dbReference>
<gene>
    <name evidence="11" type="ORF">BJ322DRAFT_1113860</name>
</gene>
<dbReference type="InterPro" id="IPR001128">
    <property type="entry name" value="Cyt_P450"/>
</dbReference>
<dbReference type="Gene3D" id="1.10.630.10">
    <property type="entry name" value="Cytochrome P450"/>
    <property type="match status" value="1"/>
</dbReference>
<reference evidence="11" key="1">
    <citation type="journal article" date="2020" name="Nat. Commun.">
        <title>Large-scale genome sequencing of mycorrhizal fungi provides insights into the early evolution of symbiotic traits.</title>
        <authorList>
            <person name="Miyauchi S."/>
            <person name="Kiss E."/>
            <person name="Kuo A."/>
            <person name="Drula E."/>
            <person name="Kohler A."/>
            <person name="Sanchez-Garcia M."/>
            <person name="Morin E."/>
            <person name="Andreopoulos B."/>
            <person name="Barry K.W."/>
            <person name="Bonito G."/>
            <person name="Buee M."/>
            <person name="Carver A."/>
            <person name="Chen C."/>
            <person name="Cichocki N."/>
            <person name="Clum A."/>
            <person name="Culley D."/>
            <person name="Crous P.W."/>
            <person name="Fauchery L."/>
            <person name="Girlanda M."/>
            <person name="Hayes R.D."/>
            <person name="Keri Z."/>
            <person name="LaButti K."/>
            <person name="Lipzen A."/>
            <person name="Lombard V."/>
            <person name="Magnuson J."/>
            <person name="Maillard F."/>
            <person name="Murat C."/>
            <person name="Nolan M."/>
            <person name="Ohm R.A."/>
            <person name="Pangilinan J."/>
            <person name="Pereira M.F."/>
            <person name="Perotto S."/>
            <person name="Peter M."/>
            <person name="Pfister S."/>
            <person name="Riley R."/>
            <person name="Sitrit Y."/>
            <person name="Stielow J.B."/>
            <person name="Szollosi G."/>
            <person name="Zifcakova L."/>
            <person name="Stursova M."/>
            <person name="Spatafora J.W."/>
            <person name="Tedersoo L."/>
            <person name="Vaario L.M."/>
            <person name="Yamada A."/>
            <person name="Yan M."/>
            <person name="Wang P."/>
            <person name="Xu J."/>
            <person name="Bruns T."/>
            <person name="Baldrian P."/>
            <person name="Vilgalys R."/>
            <person name="Dunand C."/>
            <person name="Henrissat B."/>
            <person name="Grigoriev I.V."/>
            <person name="Hibbett D."/>
            <person name="Nagy L.G."/>
            <person name="Martin F.M."/>
        </authorList>
    </citation>
    <scope>NUCLEOTIDE SEQUENCE</scope>
    <source>
        <strain evidence="11">UH-Tt-Lm1</strain>
    </source>
</reference>
<reference evidence="11" key="2">
    <citation type="submission" date="2020-11" db="EMBL/GenBank/DDBJ databases">
        <authorList>
            <consortium name="DOE Joint Genome Institute"/>
            <person name="Kuo A."/>
            <person name="Miyauchi S."/>
            <person name="Kiss E."/>
            <person name="Drula E."/>
            <person name="Kohler A."/>
            <person name="Sanchez-Garcia M."/>
            <person name="Andreopoulos B."/>
            <person name="Barry K.W."/>
            <person name="Bonito G."/>
            <person name="Buee M."/>
            <person name="Carver A."/>
            <person name="Chen C."/>
            <person name="Cichocki N."/>
            <person name="Clum A."/>
            <person name="Culley D."/>
            <person name="Crous P.W."/>
            <person name="Fauchery L."/>
            <person name="Girlanda M."/>
            <person name="Hayes R."/>
            <person name="Keri Z."/>
            <person name="Labutti K."/>
            <person name="Lipzen A."/>
            <person name="Lombard V."/>
            <person name="Magnuson J."/>
            <person name="Maillard F."/>
            <person name="Morin E."/>
            <person name="Murat C."/>
            <person name="Nolan M."/>
            <person name="Ohm R."/>
            <person name="Pangilinan J."/>
            <person name="Pereira M."/>
            <person name="Perotto S."/>
            <person name="Peter M."/>
            <person name="Riley R."/>
            <person name="Sitrit Y."/>
            <person name="Stielow B."/>
            <person name="Szollosi G."/>
            <person name="Zifcakova L."/>
            <person name="Stursova M."/>
            <person name="Spatafora J.W."/>
            <person name="Tedersoo L."/>
            <person name="Vaario L.-M."/>
            <person name="Yamada A."/>
            <person name="Yan M."/>
            <person name="Wang P."/>
            <person name="Xu J."/>
            <person name="Bruns T."/>
            <person name="Baldrian P."/>
            <person name="Vilgalys R."/>
            <person name="Henrissat B."/>
            <person name="Grigoriev I.V."/>
            <person name="Hibbett D."/>
            <person name="Nagy L.G."/>
            <person name="Martin F.M."/>
        </authorList>
    </citation>
    <scope>NUCLEOTIDE SEQUENCE</scope>
    <source>
        <strain evidence="11">UH-Tt-Lm1</strain>
    </source>
</reference>
<dbReference type="EMBL" id="WIUZ02000021">
    <property type="protein sequence ID" value="KAF9778997.1"/>
    <property type="molecule type" value="Genomic_DNA"/>
</dbReference>
<dbReference type="GO" id="GO:0016705">
    <property type="term" value="F:oxidoreductase activity, acting on paired donors, with incorporation or reduction of molecular oxygen"/>
    <property type="evidence" value="ECO:0007669"/>
    <property type="project" value="InterPro"/>
</dbReference>
<evidence type="ECO:0000313" key="11">
    <source>
        <dbReference type="EMBL" id="KAF9778997.1"/>
    </source>
</evidence>
<proteinExistence type="inferred from homology"/>
<dbReference type="GO" id="GO:0004497">
    <property type="term" value="F:monooxygenase activity"/>
    <property type="evidence" value="ECO:0007669"/>
    <property type="project" value="UniProtKB-KW"/>
</dbReference>
<name>A0A9P6H753_9AGAM</name>
<comment type="cofactor">
    <cofactor evidence="1 9">
        <name>heme</name>
        <dbReference type="ChEBI" id="CHEBI:30413"/>
    </cofactor>
</comment>
<dbReference type="GO" id="GO:0020037">
    <property type="term" value="F:heme binding"/>
    <property type="evidence" value="ECO:0007669"/>
    <property type="project" value="InterPro"/>
</dbReference>
<keyword evidence="5 9" id="KW-0479">Metal-binding</keyword>
<dbReference type="SUPFAM" id="SSF48264">
    <property type="entry name" value="Cytochrome P450"/>
    <property type="match status" value="1"/>
</dbReference>
<dbReference type="OrthoDB" id="1470350at2759"/>
<keyword evidence="7 9" id="KW-0408">Iron</keyword>
<evidence type="ECO:0000256" key="5">
    <source>
        <dbReference type="ARBA" id="ARBA00022723"/>
    </source>
</evidence>
<evidence type="ECO:0000256" key="10">
    <source>
        <dbReference type="RuleBase" id="RU000461"/>
    </source>
</evidence>
<dbReference type="PANTHER" id="PTHR24305:SF166">
    <property type="entry name" value="CYTOCHROME P450 12A4, MITOCHONDRIAL-RELATED"/>
    <property type="match status" value="1"/>
</dbReference>
<evidence type="ECO:0000256" key="1">
    <source>
        <dbReference type="ARBA" id="ARBA00001971"/>
    </source>
</evidence>
<dbReference type="InterPro" id="IPR036396">
    <property type="entry name" value="Cyt_P450_sf"/>
</dbReference>
<dbReference type="AlphaFoldDB" id="A0A9P6H753"/>
<evidence type="ECO:0000256" key="2">
    <source>
        <dbReference type="ARBA" id="ARBA00005179"/>
    </source>
</evidence>
<evidence type="ECO:0000256" key="9">
    <source>
        <dbReference type="PIRSR" id="PIRSR602401-1"/>
    </source>
</evidence>
<evidence type="ECO:0000256" key="3">
    <source>
        <dbReference type="ARBA" id="ARBA00010617"/>
    </source>
</evidence>
<evidence type="ECO:0000256" key="7">
    <source>
        <dbReference type="ARBA" id="ARBA00023004"/>
    </source>
</evidence>
<keyword evidence="6 10" id="KW-0560">Oxidoreductase</keyword>
<dbReference type="Pfam" id="PF00067">
    <property type="entry name" value="p450"/>
    <property type="match status" value="1"/>
</dbReference>
<dbReference type="InterPro" id="IPR050121">
    <property type="entry name" value="Cytochrome_P450_monoxygenase"/>
</dbReference>
<evidence type="ECO:0000256" key="8">
    <source>
        <dbReference type="ARBA" id="ARBA00023033"/>
    </source>
</evidence>
<comment type="pathway">
    <text evidence="2">Secondary metabolite biosynthesis.</text>
</comment>
<dbReference type="PROSITE" id="PS00086">
    <property type="entry name" value="CYTOCHROME_P450"/>
    <property type="match status" value="1"/>
</dbReference>
<keyword evidence="12" id="KW-1185">Reference proteome</keyword>
<sequence length="539" mass="60489">MDSQQATLAICGATVVVAYIWYTRCRTHSISDVPGPKNPSWIYGHRWSWMIEEAAVVEKKLLEGHGSIVRWNRSFGEEHLWVADPKAVHHILQGSNRLYEKPQFVRERAAILMDRGLLAVEGDAHKRQRRAMTPAFGLVEAKALYPYFVRCSNSLADKWHDIISNAGSGEAAVIDVYSWLSKATLDAIGTGAFDYDFGALENTDNRLTKSFNAFGPPSKGRGLIMDLLKWAPKGLGAWLTDRSKSPGMIKLRENKTYAHEVASKLIKEKKQEMKDGTSGKDFLSLLVKANSALRPDLRLNDDEIVPQIRTIMFAGHETTAKTLIFALWEFANKRHVQERLRTEIMETLGRIRARGESDFTVSDFDSMPYLVAVGKEILRVYPVVVEMQRAPIEDDVLPLSKPIVGLSGKVYNDLHVPAGTIVAVSTVGYNLNKDVWGPDAYEFRPERWLDMNEKVESPVGVYGNLATFSGGYRSCIGWRFAVIELHTFLVTLVRQFDFSLADGGQEVKIMRPAMMTPMVVGEEHKGPQMPLKVTFLGIE</sequence>
<accession>A0A9P6H753</accession>
<dbReference type="CDD" id="cd11069">
    <property type="entry name" value="CYP_FUM15-like"/>
    <property type="match status" value="1"/>
</dbReference>
<comment type="caution">
    <text evidence="11">The sequence shown here is derived from an EMBL/GenBank/DDBJ whole genome shotgun (WGS) entry which is preliminary data.</text>
</comment>